<evidence type="ECO:0000256" key="4">
    <source>
        <dbReference type="ARBA" id="ARBA00022737"/>
    </source>
</evidence>
<evidence type="ECO:0000256" key="5">
    <source>
        <dbReference type="ARBA" id="ARBA00022982"/>
    </source>
</evidence>
<dbReference type="PROSITE" id="PS00198">
    <property type="entry name" value="4FE4S_FER_1"/>
    <property type="match status" value="1"/>
</dbReference>
<dbReference type="NCBIfam" id="NF003454">
    <property type="entry name" value="PRK05035.1"/>
    <property type="match status" value="1"/>
</dbReference>
<dbReference type="Gene3D" id="3.30.70.20">
    <property type="match status" value="1"/>
</dbReference>
<dbReference type="RefSeq" id="WP_109603688.1">
    <property type="nucleotide sequence ID" value="NZ_QGGI01000001.1"/>
</dbReference>
<keyword evidence="2 8" id="KW-0004">4Fe-4S</keyword>
<dbReference type="PANTHER" id="PTHR43034">
    <property type="entry name" value="ION-TRANSLOCATING OXIDOREDUCTASE COMPLEX SUBUNIT C"/>
    <property type="match status" value="1"/>
</dbReference>
<dbReference type="Pfam" id="PF13237">
    <property type="entry name" value="Fer4_10"/>
    <property type="match status" value="1"/>
</dbReference>
<evidence type="ECO:0000256" key="7">
    <source>
        <dbReference type="ARBA" id="ARBA00023014"/>
    </source>
</evidence>
<sequence length="441" mass="48464">MGFLTFRGGVHPSEKKEMSQDQEIKVLKLPDTVYMYTSNHLGAPAKPIVEVGEKVKTGQKIAEASGFISANLHSPLTGEIVSIEKMVNAASGRKDDVIVIKKTSEDDWQLLPHNDDFTKFTSEEIINNIKEAGIVGLGGAMFPSHVKLMIPKGKKAETLIINAAECEPYITIDERMMLEKTDEIIKGIEILLYASGIEKAYIGIEENKSKAIKTMIEKTNGKNIEIKTLKTKYPQGAEKQLINAITSKEVPSGGLPIDIGVIVFNVSTTYAIYDAIINGKPLVERGASLTGEGVKKPGNFLYRIGTKVNELLENVGLIDEENIDRILYGGPMMGIPLPNIELPTFKGNNAITVLTKDILPKREDFPCIRCSSCVSVCPIGLQPYLLKKYSDTRNYDTALENGLMDCIECGSCSFICPSNIELAKSFKTAKKVVRAMKQRRG</sequence>
<accession>A0AA45C9D4</accession>
<gene>
    <name evidence="8" type="primary">rnfC</name>
    <name evidence="10" type="ORF">C7380_101276</name>
</gene>
<name>A0AA45C9D4_9BACT</name>
<dbReference type="GO" id="GO:0022900">
    <property type="term" value="P:electron transport chain"/>
    <property type="evidence" value="ECO:0007669"/>
    <property type="project" value="UniProtKB-UniRule"/>
</dbReference>
<dbReference type="HAMAP" id="MF_00461">
    <property type="entry name" value="RsxC_RnfC"/>
    <property type="match status" value="1"/>
</dbReference>
<dbReference type="InterPro" id="IPR011538">
    <property type="entry name" value="Nuo51_FMN-bd"/>
</dbReference>
<dbReference type="Gene3D" id="3.40.50.11540">
    <property type="entry name" value="NADH-ubiquinone oxidoreductase 51kDa subunit"/>
    <property type="match status" value="1"/>
</dbReference>
<feature type="binding site" evidence="8">
    <location>
        <position position="409"/>
    </location>
    <ligand>
        <name>[4Fe-4S] cluster</name>
        <dbReference type="ChEBI" id="CHEBI:49883"/>
        <label>2</label>
    </ligand>
</feature>
<dbReference type="InterPro" id="IPR010208">
    <property type="entry name" value="Ion_transpt_RnfC/RsxC"/>
</dbReference>
<organism evidence="10 11">
    <name type="scientific">Oceanotoga teriensis</name>
    <dbReference type="NCBI Taxonomy" id="515440"/>
    <lineage>
        <taxon>Bacteria</taxon>
        <taxon>Thermotogati</taxon>
        <taxon>Thermotogota</taxon>
        <taxon>Thermotogae</taxon>
        <taxon>Petrotogales</taxon>
        <taxon>Petrotogaceae</taxon>
        <taxon>Oceanotoga</taxon>
    </lineage>
</organism>
<dbReference type="Pfam" id="PF10531">
    <property type="entry name" value="SLBB"/>
    <property type="match status" value="1"/>
</dbReference>
<dbReference type="Pfam" id="PF01512">
    <property type="entry name" value="Complex1_51K"/>
    <property type="match status" value="1"/>
</dbReference>
<evidence type="ECO:0000256" key="1">
    <source>
        <dbReference type="ARBA" id="ARBA00022448"/>
    </source>
</evidence>
<dbReference type="PROSITE" id="PS51379">
    <property type="entry name" value="4FE4S_FER_2"/>
    <property type="match status" value="2"/>
</dbReference>
<dbReference type="Pfam" id="PF13375">
    <property type="entry name" value="RnfC_N"/>
    <property type="match status" value="1"/>
</dbReference>
<dbReference type="PANTHER" id="PTHR43034:SF2">
    <property type="entry name" value="ION-TRANSLOCATING OXIDOREDUCTASE COMPLEX SUBUNIT C"/>
    <property type="match status" value="1"/>
</dbReference>
<dbReference type="NCBIfam" id="TIGR01945">
    <property type="entry name" value="rnfC"/>
    <property type="match status" value="1"/>
</dbReference>
<dbReference type="InterPro" id="IPR017900">
    <property type="entry name" value="4Fe4S_Fe_S_CS"/>
</dbReference>
<evidence type="ECO:0000256" key="3">
    <source>
        <dbReference type="ARBA" id="ARBA00022723"/>
    </source>
</evidence>
<evidence type="ECO:0000313" key="11">
    <source>
        <dbReference type="Proteomes" id="UP000245921"/>
    </source>
</evidence>
<dbReference type="GO" id="GO:0051539">
    <property type="term" value="F:4 iron, 4 sulfur cluster binding"/>
    <property type="evidence" value="ECO:0007669"/>
    <property type="project" value="UniProtKB-KW"/>
</dbReference>
<comment type="similarity">
    <text evidence="8">Belongs to the 4Fe4S bacterial-type ferredoxin family. RnfC subfamily.</text>
</comment>
<protein>
    <recommendedName>
        <fullName evidence="8">Ion-translocating oxidoreductase complex subunit C</fullName>
        <ecNumber evidence="8">7.-.-.-</ecNumber>
    </recommendedName>
    <alternativeName>
        <fullName evidence="8">Rnf electron transport complex subunit C</fullName>
    </alternativeName>
</protein>
<dbReference type="GO" id="GO:0009055">
    <property type="term" value="F:electron transfer activity"/>
    <property type="evidence" value="ECO:0007669"/>
    <property type="project" value="InterPro"/>
</dbReference>
<dbReference type="EMBL" id="QGGI01000001">
    <property type="protein sequence ID" value="PWJ96701.1"/>
    <property type="molecule type" value="Genomic_DNA"/>
</dbReference>
<comment type="function">
    <text evidence="8">Part of a membrane-bound complex that couples electron transfer with translocation of ions across the membrane.</text>
</comment>
<reference evidence="10 11" key="1">
    <citation type="submission" date="2018-05" db="EMBL/GenBank/DDBJ databases">
        <title>Genomic Encyclopedia of Type Strains, Phase IV (KMG-IV): sequencing the most valuable type-strain genomes for metagenomic binning, comparative biology and taxonomic classification.</title>
        <authorList>
            <person name="Goeker M."/>
        </authorList>
    </citation>
    <scope>NUCLEOTIDE SEQUENCE [LARGE SCALE GENOMIC DNA]</scope>
    <source>
        <strain evidence="10 11">DSM 24906</strain>
    </source>
</reference>
<comment type="caution">
    <text evidence="10">The sequence shown here is derived from an EMBL/GenBank/DDBJ whole genome shotgun (WGS) entry which is preliminary data.</text>
</comment>
<dbReference type="EC" id="7.-.-.-" evidence="8"/>
<dbReference type="AlphaFoldDB" id="A0AA45C9D4"/>
<keyword evidence="11" id="KW-1185">Reference proteome</keyword>
<dbReference type="Proteomes" id="UP000245921">
    <property type="component" value="Unassembled WGS sequence"/>
</dbReference>
<feature type="domain" description="4Fe-4S ferredoxin-type" evidence="9">
    <location>
        <begin position="358"/>
        <end position="387"/>
    </location>
</feature>
<keyword evidence="3 8" id="KW-0479">Metal-binding</keyword>
<evidence type="ECO:0000256" key="6">
    <source>
        <dbReference type="ARBA" id="ARBA00023004"/>
    </source>
</evidence>
<dbReference type="InterPro" id="IPR037225">
    <property type="entry name" value="Nuo51_FMN-bd_sf"/>
</dbReference>
<keyword evidence="1 8" id="KW-0813">Transport</keyword>
<dbReference type="GO" id="GO:0046872">
    <property type="term" value="F:metal ion binding"/>
    <property type="evidence" value="ECO:0007669"/>
    <property type="project" value="UniProtKB-KW"/>
</dbReference>
<dbReference type="SUPFAM" id="SSF46548">
    <property type="entry name" value="alpha-helical ferredoxin"/>
    <property type="match status" value="1"/>
</dbReference>
<evidence type="ECO:0000259" key="9">
    <source>
        <dbReference type="PROSITE" id="PS51379"/>
    </source>
</evidence>
<proteinExistence type="inferred from homology"/>
<dbReference type="InterPro" id="IPR019554">
    <property type="entry name" value="Soluble_ligand-bd"/>
</dbReference>
<dbReference type="SUPFAM" id="SSF142019">
    <property type="entry name" value="Nqo1 FMN-binding domain-like"/>
    <property type="match status" value="1"/>
</dbReference>
<keyword evidence="7 8" id="KW-0411">Iron-sulfur</keyword>
<keyword evidence="6 8" id="KW-0408">Iron</keyword>
<feature type="binding site" evidence="8">
    <location>
        <position position="377"/>
    </location>
    <ligand>
        <name>[4Fe-4S] cluster</name>
        <dbReference type="ChEBI" id="CHEBI:49883"/>
        <label>2</label>
    </ligand>
</feature>
<evidence type="ECO:0000256" key="2">
    <source>
        <dbReference type="ARBA" id="ARBA00022485"/>
    </source>
</evidence>
<keyword evidence="8" id="KW-0472">Membrane</keyword>
<feature type="binding site" evidence="8">
    <location>
        <position position="370"/>
    </location>
    <ligand>
        <name>[4Fe-4S] cluster</name>
        <dbReference type="ChEBI" id="CHEBI:49883"/>
        <label>1</label>
    </ligand>
</feature>
<feature type="binding site" evidence="8">
    <location>
        <position position="416"/>
    </location>
    <ligand>
        <name>[4Fe-4S] cluster</name>
        <dbReference type="ChEBI" id="CHEBI:49883"/>
        <label>1</label>
    </ligand>
</feature>
<keyword evidence="5 8" id="KW-0249">Electron transport</keyword>
<evidence type="ECO:0000313" key="10">
    <source>
        <dbReference type="EMBL" id="PWJ96701.1"/>
    </source>
</evidence>
<keyword evidence="8" id="KW-1003">Cell membrane</keyword>
<feature type="domain" description="4Fe-4S ferredoxin-type" evidence="9">
    <location>
        <begin position="395"/>
        <end position="425"/>
    </location>
</feature>
<feature type="binding site" evidence="8">
    <location>
        <position position="412"/>
    </location>
    <ligand>
        <name>[4Fe-4S] cluster</name>
        <dbReference type="ChEBI" id="CHEBI:49883"/>
        <label>2</label>
    </ligand>
</feature>
<dbReference type="InterPro" id="IPR017896">
    <property type="entry name" value="4Fe4S_Fe-S-bd"/>
</dbReference>
<feature type="binding site" evidence="8">
    <location>
        <position position="367"/>
    </location>
    <ligand>
        <name>[4Fe-4S] cluster</name>
        <dbReference type="ChEBI" id="CHEBI:49883"/>
        <label>1</label>
    </ligand>
</feature>
<dbReference type="InterPro" id="IPR026902">
    <property type="entry name" value="RnfC_N"/>
</dbReference>
<evidence type="ECO:0000256" key="8">
    <source>
        <dbReference type="HAMAP-Rule" id="MF_00461"/>
    </source>
</evidence>
<keyword evidence="8" id="KW-1278">Translocase</keyword>
<keyword evidence="4 8" id="KW-0677">Repeat</keyword>
<comment type="subunit">
    <text evidence="8">The complex is composed of six subunits: RnfA, RnfB, RnfC, RnfD, RnfE and RnfG.</text>
</comment>
<dbReference type="GO" id="GO:0005886">
    <property type="term" value="C:plasma membrane"/>
    <property type="evidence" value="ECO:0007669"/>
    <property type="project" value="UniProtKB-SubCell"/>
</dbReference>
<comment type="cofactor">
    <cofactor evidence="8">
        <name>[4Fe-4S] cluster</name>
        <dbReference type="ChEBI" id="CHEBI:49883"/>
    </cofactor>
    <text evidence="8">Binds 2 [4Fe-4S] clusters per subunit.</text>
</comment>
<feature type="binding site" evidence="8">
    <location>
        <position position="406"/>
    </location>
    <ligand>
        <name>[4Fe-4S] cluster</name>
        <dbReference type="ChEBI" id="CHEBI:49883"/>
        <label>2</label>
    </ligand>
</feature>
<feature type="binding site" evidence="8">
    <location>
        <position position="373"/>
    </location>
    <ligand>
        <name>[4Fe-4S] cluster</name>
        <dbReference type="ChEBI" id="CHEBI:49883"/>
        <label>1</label>
    </ligand>
</feature>
<comment type="subcellular location">
    <subcellularLocation>
        <location evidence="8">Cell membrane</location>
        <topology evidence="8">Peripheral membrane protein</topology>
    </subcellularLocation>
</comment>